<feature type="domain" description="NAD-dependent epimerase/dehydratase" evidence="2">
    <location>
        <begin position="6"/>
        <end position="167"/>
    </location>
</feature>
<dbReference type="Proteomes" id="UP000007015">
    <property type="component" value="Chromosome 9"/>
</dbReference>
<protein>
    <recommendedName>
        <fullName evidence="2">NAD-dependent epimerase/dehydratase domain-containing protein</fullName>
    </recommendedName>
</protein>
<keyword evidence="4" id="KW-1185">Reference proteome</keyword>
<organism evidence="3 4">
    <name type="scientific">Oryza sativa subsp. indica</name>
    <name type="common">Rice</name>
    <dbReference type="NCBI Taxonomy" id="39946"/>
    <lineage>
        <taxon>Eukaryota</taxon>
        <taxon>Viridiplantae</taxon>
        <taxon>Streptophyta</taxon>
        <taxon>Embryophyta</taxon>
        <taxon>Tracheophyta</taxon>
        <taxon>Spermatophyta</taxon>
        <taxon>Magnoliopsida</taxon>
        <taxon>Liliopsida</taxon>
        <taxon>Poales</taxon>
        <taxon>Poaceae</taxon>
        <taxon>BOP clade</taxon>
        <taxon>Oryzoideae</taxon>
        <taxon>Oryzeae</taxon>
        <taxon>Oryzinae</taxon>
        <taxon>Oryza</taxon>
        <taxon>Oryza sativa</taxon>
    </lineage>
</organism>
<reference evidence="3 4" key="1">
    <citation type="journal article" date="2005" name="PLoS Biol.">
        <title>The genomes of Oryza sativa: a history of duplications.</title>
        <authorList>
            <person name="Yu J."/>
            <person name="Wang J."/>
            <person name="Lin W."/>
            <person name="Li S."/>
            <person name="Li H."/>
            <person name="Zhou J."/>
            <person name="Ni P."/>
            <person name="Dong W."/>
            <person name="Hu S."/>
            <person name="Zeng C."/>
            <person name="Zhang J."/>
            <person name="Zhang Y."/>
            <person name="Li R."/>
            <person name="Xu Z."/>
            <person name="Li S."/>
            <person name="Li X."/>
            <person name="Zheng H."/>
            <person name="Cong L."/>
            <person name="Lin L."/>
            <person name="Yin J."/>
            <person name="Geng J."/>
            <person name="Li G."/>
            <person name="Shi J."/>
            <person name="Liu J."/>
            <person name="Lv H."/>
            <person name="Li J."/>
            <person name="Wang J."/>
            <person name="Deng Y."/>
            <person name="Ran L."/>
            <person name="Shi X."/>
            <person name="Wang X."/>
            <person name="Wu Q."/>
            <person name="Li C."/>
            <person name="Ren X."/>
            <person name="Wang J."/>
            <person name="Wang X."/>
            <person name="Li D."/>
            <person name="Liu D."/>
            <person name="Zhang X."/>
            <person name="Ji Z."/>
            <person name="Zhao W."/>
            <person name="Sun Y."/>
            <person name="Zhang Z."/>
            <person name="Bao J."/>
            <person name="Han Y."/>
            <person name="Dong L."/>
            <person name="Ji J."/>
            <person name="Chen P."/>
            <person name="Wu S."/>
            <person name="Liu J."/>
            <person name="Xiao Y."/>
            <person name="Bu D."/>
            <person name="Tan J."/>
            <person name="Yang L."/>
            <person name="Ye C."/>
            <person name="Zhang J."/>
            <person name="Xu J."/>
            <person name="Zhou Y."/>
            <person name="Yu Y."/>
            <person name="Zhang B."/>
            <person name="Zhuang S."/>
            <person name="Wei H."/>
            <person name="Liu B."/>
            <person name="Lei M."/>
            <person name="Yu H."/>
            <person name="Li Y."/>
            <person name="Xu H."/>
            <person name="Wei S."/>
            <person name="He X."/>
            <person name="Fang L."/>
            <person name="Zhang Z."/>
            <person name="Zhang Y."/>
            <person name="Huang X."/>
            <person name="Su Z."/>
            <person name="Tong W."/>
            <person name="Li J."/>
            <person name="Tong Z."/>
            <person name="Li S."/>
            <person name="Ye J."/>
            <person name="Wang L."/>
            <person name="Fang L."/>
            <person name="Lei T."/>
            <person name="Chen C."/>
            <person name="Chen H."/>
            <person name="Xu Z."/>
            <person name="Li H."/>
            <person name="Huang H."/>
            <person name="Zhang F."/>
            <person name="Xu H."/>
            <person name="Li N."/>
            <person name="Zhao C."/>
            <person name="Li S."/>
            <person name="Dong L."/>
            <person name="Huang Y."/>
            <person name="Li L."/>
            <person name="Xi Y."/>
            <person name="Qi Q."/>
            <person name="Li W."/>
            <person name="Zhang B."/>
            <person name="Hu W."/>
            <person name="Zhang Y."/>
            <person name="Tian X."/>
            <person name="Jiao Y."/>
            <person name="Liang X."/>
            <person name="Jin J."/>
            <person name="Gao L."/>
            <person name="Zheng W."/>
            <person name="Hao B."/>
            <person name="Liu S."/>
            <person name="Wang W."/>
            <person name="Yuan L."/>
            <person name="Cao M."/>
            <person name="McDermott J."/>
            <person name="Samudrala R."/>
            <person name="Wang J."/>
            <person name="Wong G.K."/>
            <person name="Yang H."/>
        </authorList>
    </citation>
    <scope>NUCLEOTIDE SEQUENCE [LARGE SCALE GENOMIC DNA]</scope>
    <source>
        <strain evidence="4">cv. 93-11</strain>
    </source>
</reference>
<evidence type="ECO:0000259" key="2">
    <source>
        <dbReference type="Pfam" id="PF01370"/>
    </source>
</evidence>
<dbReference type="Gramene" id="BGIOSGA029526-TA">
    <property type="protein sequence ID" value="BGIOSGA029526-PA"/>
    <property type="gene ID" value="BGIOSGA029526"/>
</dbReference>
<proteinExistence type="predicted"/>
<keyword evidence="1" id="KW-0560">Oxidoreductase</keyword>
<accession>B8BD24</accession>
<dbReference type="Gene3D" id="3.40.50.720">
    <property type="entry name" value="NAD(P)-binding Rossmann-like Domain"/>
    <property type="match status" value="2"/>
</dbReference>
<sequence>MPPRRVCVTGAGGFIGSWLVNLLLSRGYFVHGTVRNPDDPKNAFLKQLENATENLQLFKADVLDGGSLTAAFAGCEGVFHPATPKEMMAPAVKGTRNVLEACSAAGVQKLVVVSSIAAVFFNPSWPHDRPKDETSWSDKKLCMETENWYSLAKTEGEEMALEYGNRNEAGPSERYICALEQMDLKDLLSLMKTMYPNYNYVDKMVDLDYKAEVTSEKLKNLGWKPRKREETFADSIEFFEKAGLLDGQPFRLPYLYRMAA</sequence>
<dbReference type="InterPro" id="IPR050425">
    <property type="entry name" value="NAD(P)_dehydrat-like"/>
</dbReference>
<dbReference type="GO" id="GO:0016616">
    <property type="term" value="F:oxidoreductase activity, acting on the CH-OH group of donors, NAD or NADP as acceptor"/>
    <property type="evidence" value="ECO:0007669"/>
    <property type="project" value="TreeGrafter"/>
</dbReference>
<dbReference type="InterPro" id="IPR036291">
    <property type="entry name" value="NAD(P)-bd_dom_sf"/>
</dbReference>
<dbReference type="PANTHER" id="PTHR10366:SF500">
    <property type="entry name" value="OS09G0491852 PROTEIN"/>
    <property type="match status" value="1"/>
</dbReference>
<dbReference type="PANTHER" id="PTHR10366">
    <property type="entry name" value="NAD DEPENDENT EPIMERASE/DEHYDRATASE"/>
    <property type="match status" value="1"/>
</dbReference>
<evidence type="ECO:0000313" key="3">
    <source>
        <dbReference type="EMBL" id="EEC84805.1"/>
    </source>
</evidence>
<dbReference type="InterPro" id="IPR001509">
    <property type="entry name" value="Epimerase_deHydtase"/>
</dbReference>
<dbReference type="SUPFAM" id="SSF51735">
    <property type="entry name" value="NAD(P)-binding Rossmann-fold domains"/>
    <property type="match status" value="1"/>
</dbReference>
<name>B8BD24_ORYSI</name>
<dbReference type="OMA" id="PKEMMAP"/>
<dbReference type="HOGENOM" id="CLU_007383_9_0_1"/>
<evidence type="ECO:0000256" key="1">
    <source>
        <dbReference type="ARBA" id="ARBA00023002"/>
    </source>
</evidence>
<dbReference type="AlphaFoldDB" id="B8BD24"/>
<dbReference type="STRING" id="39946.B8BD24"/>
<dbReference type="Pfam" id="PF01370">
    <property type="entry name" value="Epimerase"/>
    <property type="match status" value="1"/>
</dbReference>
<dbReference type="EMBL" id="CM000134">
    <property type="protein sequence ID" value="EEC84805.1"/>
    <property type="molecule type" value="Genomic_DNA"/>
</dbReference>
<evidence type="ECO:0000313" key="4">
    <source>
        <dbReference type="Proteomes" id="UP000007015"/>
    </source>
</evidence>
<gene>
    <name evidence="3" type="ORF">OsI_31871</name>
</gene>